<dbReference type="EMBL" id="CP002048">
    <property type="protein sequence ID" value="ADI02285.1"/>
    <property type="molecule type" value="Genomic_DNA"/>
</dbReference>
<dbReference type="PIRSF" id="PIRSF004681">
    <property type="entry name" value="UCP004681"/>
    <property type="match status" value="1"/>
</dbReference>
<keyword evidence="3" id="KW-1185">Reference proteome</keyword>
<dbReference type="HOGENOM" id="CLU_096980_1_1_9"/>
<comment type="similarity">
    <text evidence="1">Belongs to the UPF0047 family.</text>
</comment>
<evidence type="ECO:0008006" key="4">
    <source>
        <dbReference type="Google" id="ProtNLM"/>
    </source>
</evidence>
<accession>D7CNK0</accession>
<sequence length="147" mass="15841">MGSLDAKEVKLMFTVSVKTRQRTEIIDITGNIEQLVASSGVTSGVVTVFVPHTTAGITINENADPTVKQDILATLAQIIPAKTGYYQHLEGNSDAHIKASLVGSSVNVLIHNGHLVLGTWQGVMFCEFDGPRQRQVWVKILPSSGTQ</sequence>
<evidence type="ECO:0000313" key="3">
    <source>
        <dbReference type="Proteomes" id="UP000000378"/>
    </source>
</evidence>
<protein>
    <recommendedName>
        <fullName evidence="4">Secondary thiamine-phosphate synthase enzyme</fullName>
    </recommendedName>
</protein>
<dbReference type="eggNOG" id="COG0432">
    <property type="taxonomic scope" value="Bacteria"/>
</dbReference>
<reference evidence="3" key="1">
    <citation type="journal article" date="2010" name="Stand. Genomic Sci.">
        <title>Complete genome sequence of Syntrophothermus lipocalidus type strain (TGB-C1T).</title>
        <authorList>
            <consortium name="US DOE Joint Genome Institute (JGI-PGF)"/>
            <person name="Djao O."/>
            <person name="Zhang X."/>
            <person name="Lucas S."/>
            <person name="Lapidus A."/>
            <person name="Glavina Del Rio T."/>
            <person name="Nolan M."/>
            <person name="Tice H."/>
            <person name="Cheng J."/>
            <person name="Han C."/>
            <person name="Tapia R."/>
            <person name="Goodwin L."/>
            <person name="Pitluck S."/>
            <person name="Liolios K."/>
            <person name="Ivanova N."/>
            <person name="Mavromatis K."/>
            <person name="Mikhailova N."/>
            <person name="Ovchinnikova G."/>
            <person name="Pati A."/>
            <person name="Brambilla E."/>
            <person name="Chen A."/>
            <person name="Palaniappan K."/>
            <person name="Land M."/>
            <person name="Hauser L."/>
            <person name="Chang Y."/>
            <person name="Jeffries C."/>
            <person name="Rohde M."/>
            <person name="Sikorski J."/>
            <person name="Spring S."/>
            <person name="Goker M."/>
            <person name="Detter J."/>
            <person name="Woyke T."/>
            <person name="Bristow J."/>
            <person name="Eisen J."/>
            <person name="Markowitz V."/>
            <person name="Hugenholtz P."/>
            <person name="Kyrpides N."/>
            <person name="Klenk H."/>
        </authorList>
    </citation>
    <scope>NUCLEOTIDE SEQUENCE [LARGE SCALE GENOMIC DNA]</scope>
    <source>
        <strain evidence="3">DSM 12680 / TGB-C1</strain>
    </source>
</reference>
<reference evidence="2 3" key="2">
    <citation type="journal article" date="2010" name="Stand. Genomic Sci.">
        <title>Complete genome sequence of Syntrophothermus lipocalidus type strain (TGB-C1).</title>
        <authorList>
            <person name="Djao O.D."/>
            <person name="Zhang X."/>
            <person name="Lucas S."/>
            <person name="Lapidus A."/>
            <person name="Del Rio T.G."/>
            <person name="Nolan M."/>
            <person name="Tice H."/>
            <person name="Cheng J.F."/>
            <person name="Han C."/>
            <person name="Tapia R."/>
            <person name="Goodwin L."/>
            <person name="Pitluck S."/>
            <person name="Liolios K."/>
            <person name="Ivanova N."/>
            <person name="Mavromatis K."/>
            <person name="Mikhailova N."/>
            <person name="Ovchinnikova G."/>
            <person name="Pati A."/>
            <person name="Brambilla E."/>
            <person name="Chen A."/>
            <person name="Palaniappan K."/>
            <person name="Land M."/>
            <person name="Hauser L."/>
            <person name="Chang Y.J."/>
            <person name="Jeffries C.D."/>
            <person name="Rohde M."/>
            <person name="Sikorski J."/>
            <person name="Spring S."/>
            <person name="Goker M."/>
            <person name="Detter J.C."/>
            <person name="Woyke T."/>
            <person name="Bristow J."/>
            <person name="Eisen J.A."/>
            <person name="Markowitz V."/>
            <person name="Hugenholtz P."/>
            <person name="Kyrpides N.C."/>
            <person name="Klenk H.P."/>
        </authorList>
    </citation>
    <scope>NUCLEOTIDE SEQUENCE [LARGE SCALE GENOMIC DNA]</scope>
    <source>
        <strain evidence="3">DSM 12680 / TGB-C1</strain>
    </source>
</reference>
<dbReference type="STRING" id="643648.Slip_1522"/>
<evidence type="ECO:0000256" key="1">
    <source>
        <dbReference type="ARBA" id="ARBA00005534"/>
    </source>
</evidence>
<proteinExistence type="inferred from homology"/>
<evidence type="ECO:0000313" key="2">
    <source>
        <dbReference type="EMBL" id="ADI02285.1"/>
    </source>
</evidence>
<dbReference type="NCBIfam" id="TIGR00149">
    <property type="entry name" value="TIGR00149_YjbQ"/>
    <property type="match status" value="1"/>
</dbReference>
<dbReference type="SUPFAM" id="SSF111038">
    <property type="entry name" value="YjbQ-like"/>
    <property type="match status" value="1"/>
</dbReference>
<dbReference type="Proteomes" id="UP000000378">
    <property type="component" value="Chromosome"/>
</dbReference>
<dbReference type="KEGG" id="slp:Slip_1522"/>
<dbReference type="PANTHER" id="PTHR30615:SF8">
    <property type="entry name" value="UPF0047 PROTEIN C4A8.02C"/>
    <property type="match status" value="1"/>
</dbReference>
<dbReference type="InterPro" id="IPR001602">
    <property type="entry name" value="UPF0047_YjbQ-like"/>
</dbReference>
<organism evidence="2 3">
    <name type="scientific">Syntrophothermus lipocalidus (strain DSM 12680 / TGB-C1)</name>
    <dbReference type="NCBI Taxonomy" id="643648"/>
    <lineage>
        <taxon>Bacteria</taxon>
        <taxon>Bacillati</taxon>
        <taxon>Bacillota</taxon>
        <taxon>Clostridia</taxon>
        <taxon>Eubacteriales</taxon>
        <taxon>Syntrophomonadaceae</taxon>
        <taxon>Syntrophothermus</taxon>
    </lineage>
</organism>
<dbReference type="PROSITE" id="PS01314">
    <property type="entry name" value="UPF0047"/>
    <property type="match status" value="1"/>
</dbReference>
<gene>
    <name evidence="2" type="ordered locus">Slip_1522</name>
</gene>
<name>D7CNK0_SYNLT</name>
<dbReference type="Gene3D" id="2.60.120.460">
    <property type="entry name" value="YjbQ-like"/>
    <property type="match status" value="1"/>
</dbReference>
<dbReference type="InterPro" id="IPR035917">
    <property type="entry name" value="YjbQ-like_sf"/>
</dbReference>
<dbReference type="PANTHER" id="PTHR30615">
    <property type="entry name" value="UNCHARACTERIZED PROTEIN YJBQ-RELATED"/>
    <property type="match status" value="1"/>
</dbReference>
<dbReference type="Pfam" id="PF01894">
    <property type="entry name" value="YjbQ"/>
    <property type="match status" value="1"/>
</dbReference>
<dbReference type="AlphaFoldDB" id="D7CNK0"/>